<dbReference type="RefSeq" id="WP_046133568.1">
    <property type="nucleotide sequence ID" value="NZ_FQVC01000001.1"/>
</dbReference>
<dbReference type="OrthoDB" id="7943729at2"/>
<evidence type="ECO:0000313" key="2">
    <source>
        <dbReference type="EMBL" id="SHE38792.1"/>
    </source>
</evidence>
<dbReference type="PATRIC" id="fig|1121477.3.peg.1295"/>
<evidence type="ECO:0000313" key="1">
    <source>
        <dbReference type="EMBL" id="KKB86625.1"/>
    </source>
</evidence>
<organism evidence="1 3">
    <name type="scientific">Devosia limi DSM 17137</name>
    <dbReference type="NCBI Taxonomy" id="1121477"/>
    <lineage>
        <taxon>Bacteria</taxon>
        <taxon>Pseudomonadati</taxon>
        <taxon>Pseudomonadota</taxon>
        <taxon>Alphaproteobacteria</taxon>
        <taxon>Hyphomicrobiales</taxon>
        <taxon>Devosiaceae</taxon>
        <taxon>Devosia</taxon>
    </lineage>
</organism>
<evidence type="ECO:0000313" key="4">
    <source>
        <dbReference type="Proteomes" id="UP000184533"/>
    </source>
</evidence>
<evidence type="ECO:0008006" key="5">
    <source>
        <dbReference type="Google" id="ProtNLM"/>
    </source>
</evidence>
<dbReference type="AlphaFoldDB" id="A0A0F5LW88"/>
<gene>
    <name evidence="2" type="ORF">SAMN02745223_00247</name>
    <name evidence="1" type="ORF">VW29_01270</name>
</gene>
<protein>
    <recommendedName>
        <fullName evidence="5">FAD dependent oxidoreductase</fullName>
    </recommendedName>
</protein>
<proteinExistence type="predicted"/>
<dbReference type="Proteomes" id="UP000184533">
    <property type="component" value="Unassembled WGS sequence"/>
</dbReference>
<dbReference type="EMBL" id="LAJF01000024">
    <property type="protein sequence ID" value="KKB86625.1"/>
    <property type="molecule type" value="Genomic_DNA"/>
</dbReference>
<dbReference type="EMBL" id="FQVC01000001">
    <property type="protein sequence ID" value="SHE38792.1"/>
    <property type="molecule type" value="Genomic_DNA"/>
</dbReference>
<dbReference type="Proteomes" id="UP000033608">
    <property type="component" value="Unassembled WGS sequence"/>
</dbReference>
<dbReference type="STRING" id="1121477.SAMN02745223_00247"/>
<evidence type="ECO:0000313" key="3">
    <source>
        <dbReference type="Proteomes" id="UP000033608"/>
    </source>
</evidence>
<reference evidence="1 3" key="1">
    <citation type="submission" date="2015-03" db="EMBL/GenBank/DDBJ databases">
        <authorList>
            <person name="Hassan Y.I."/>
            <person name="Lepp D."/>
            <person name="Zhou T."/>
        </authorList>
    </citation>
    <scope>NUCLEOTIDE SEQUENCE [LARGE SCALE GENOMIC DNA]</scope>
    <source>
        <strain evidence="1 3">DSM 17137</strain>
    </source>
</reference>
<name>A0A0F5LW88_9HYPH</name>
<sequence>MSVNRIDFAVLGSTPLARLVAGLLASIHGKTVVSIGDSQGAFRLPNGIDLSVAPITRPESWSMLDHALPETLKLLARVAGKGCWSRIDPILFAETAAGRMALAHMRNSAAGFGHAIEPLAPGQLGPNRDGIVMRDAVLLQRTQLEPALDHWLDKLKVRRLPQAGTDITLRRDGSAIIDLQGQPVTADSVVLIDDAALLQHLAPNVLASVFVSSPACAILTDPMSGLAAPALLQVDAGLSLFQRNTGGVVAIAHGTIEACTPRLAALLGAHGKLHRAGQSRFDRLASHDGAPVLGRINNAGPVVIGDLGPSGAFLAPALARWLSGAALEEEAAYFAARAPGRALSPSQVADYAGGIEARA</sequence>
<keyword evidence="3" id="KW-1185">Reference proteome</keyword>
<reference evidence="2 4" key="2">
    <citation type="submission" date="2016-11" db="EMBL/GenBank/DDBJ databases">
        <authorList>
            <person name="Jaros S."/>
            <person name="Januszkiewicz K."/>
            <person name="Wedrychowicz H."/>
        </authorList>
    </citation>
    <scope>NUCLEOTIDE SEQUENCE [LARGE SCALE GENOMIC DNA]</scope>
    <source>
        <strain evidence="2 4">DSM 17137</strain>
    </source>
</reference>
<accession>A0A0F5LW88</accession>